<dbReference type="EMBL" id="KL198016">
    <property type="protein sequence ID" value="KDQ21785.1"/>
    <property type="molecule type" value="Genomic_DNA"/>
</dbReference>
<proteinExistence type="predicted"/>
<dbReference type="PANTHER" id="PTHR47417">
    <property type="entry name" value="SMR DOMAIN-CONTAINING PROTEIN YPL199C"/>
    <property type="match status" value="1"/>
</dbReference>
<evidence type="ECO:0000313" key="2">
    <source>
        <dbReference type="Proteomes" id="UP000027195"/>
    </source>
</evidence>
<dbReference type="AlphaFoldDB" id="A0A067N495"/>
<dbReference type="HOGENOM" id="CLU_2196499_0_0_1"/>
<dbReference type="PANTHER" id="PTHR47417:SF1">
    <property type="entry name" value="SMR DOMAIN-CONTAINING PROTEIN YPL199C"/>
    <property type="match status" value="1"/>
</dbReference>
<dbReference type="InterPro" id="IPR053020">
    <property type="entry name" value="Smr_domain_protein"/>
</dbReference>
<reference evidence="2" key="1">
    <citation type="journal article" date="2014" name="Proc. Natl. Acad. Sci. U.S.A.">
        <title>Extensive sampling of basidiomycete genomes demonstrates inadequacy of the white-rot/brown-rot paradigm for wood decay fungi.</title>
        <authorList>
            <person name="Riley R."/>
            <person name="Salamov A.A."/>
            <person name="Brown D.W."/>
            <person name="Nagy L.G."/>
            <person name="Floudas D."/>
            <person name="Held B.W."/>
            <person name="Levasseur A."/>
            <person name="Lombard V."/>
            <person name="Morin E."/>
            <person name="Otillar R."/>
            <person name="Lindquist E.A."/>
            <person name="Sun H."/>
            <person name="LaButti K.M."/>
            <person name="Schmutz J."/>
            <person name="Jabbour D."/>
            <person name="Luo H."/>
            <person name="Baker S.E."/>
            <person name="Pisabarro A.G."/>
            <person name="Walton J.D."/>
            <person name="Blanchette R.A."/>
            <person name="Henrissat B."/>
            <person name="Martin F."/>
            <person name="Cullen D."/>
            <person name="Hibbett D.S."/>
            <person name="Grigoriev I.V."/>
        </authorList>
    </citation>
    <scope>NUCLEOTIDE SEQUENCE [LARGE SCALE GENOMIC DNA]</scope>
    <source>
        <strain evidence="2">FD-172 SS1</strain>
    </source>
</reference>
<protein>
    <submittedName>
        <fullName evidence="1">Uncharacterized protein</fullName>
    </submittedName>
</protein>
<evidence type="ECO:0000313" key="1">
    <source>
        <dbReference type="EMBL" id="KDQ21785.1"/>
    </source>
</evidence>
<accession>A0A067N495</accession>
<organism evidence="1 2">
    <name type="scientific">Botryobasidium botryosum (strain FD-172 SS1)</name>
    <dbReference type="NCBI Taxonomy" id="930990"/>
    <lineage>
        <taxon>Eukaryota</taxon>
        <taxon>Fungi</taxon>
        <taxon>Dikarya</taxon>
        <taxon>Basidiomycota</taxon>
        <taxon>Agaricomycotina</taxon>
        <taxon>Agaricomycetes</taxon>
        <taxon>Cantharellales</taxon>
        <taxon>Botryobasidiaceae</taxon>
        <taxon>Botryobasidium</taxon>
    </lineage>
</organism>
<sequence length="108" mass="12508">MNLAKASMLARLNGNKKSALSLHEMSKAFRQRQRQLNQMASKMMFRENNKKCSADATDHHELYACEALARKNIRPLQITHSGNDRLRTIVGKIRFYSYISCWRHSPDA</sequence>
<gene>
    <name evidence="1" type="ORF">BOTBODRAFT_213309</name>
</gene>
<keyword evidence="2" id="KW-1185">Reference proteome</keyword>
<name>A0A067N495_BOTB1</name>
<dbReference type="InParanoid" id="A0A067N495"/>
<dbReference type="Proteomes" id="UP000027195">
    <property type="component" value="Unassembled WGS sequence"/>
</dbReference>